<keyword evidence="2" id="KW-1185">Reference proteome</keyword>
<dbReference type="Gene3D" id="3.90.1720.10">
    <property type="entry name" value="endopeptidase domain like (from Nostoc punctiforme)"/>
    <property type="match status" value="1"/>
</dbReference>
<dbReference type="OrthoDB" id="7843671at2"/>
<dbReference type="Proteomes" id="UP000199371">
    <property type="component" value="Unassembled WGS sequence"/>
</dbReference>
<accession>A0A1H6KP04</accession>
<gene>
    <name evidence="1" type="ORF">SAMN05660691_01310</name>
</gene>
<evidence type="ECO:0000313" key="1">
    <source>
        <dbReference type="EMBL" id="SEH77465.1"/>
    </source>
</evidence>
<dbReference type="InterPro" id="IPR038765">
    <property type="entry name" value="Papain-like_cys_pep_sf"/>
</dbReference>
<proteinExistence type="predicted"/>
<protein>
    <submittedName>
        <fullName evidence="1">Permuted papain-like amidase enzyme, YaeF/YiiX, C92 family</fullName>
    </submittedName>
</protein>
<evidence type="ECO:0000313" key="2">
    <source>
        <dbReference type="Proteomes" id="UP000199371"/>
    </source>
</evidence>
<dbReference type="RefSeq" id="WP_092791554.1">
    <property type="nucleotide sequence ID" value="NZ_FNXF01000004.1"/>
</dbReference>
<dbReference type="AlphaFoldDB" id="A0A1H6KP04"/>
<dbReference type="SUPFAM" id="SSF54001">
    <property type="entry name" value="Cysteine proteinases"/>
    <property type="match status" value="1"/>
</dbReference>
<organism evidence="1 2">
    <name type="scientific">Rheinheimera pacifica</name>
    <dbReference type="NCBI Taxonomy" id="173990"/>
    <lineage>
        <taxon>Bacteria</taxon>
        <taxon>Pseudomonadati</taxon>
        <taxon>Pseudomonadota</taxon>
        <taxon>Gammaproteobacteria</taxon>
        <taxon>Chromatiales</taxon>
        <taxon>Chromatiaceae</taxon>
        <taxon>Rheinheimera</taxon>
    </lineage>
</organism>
<dbReference type="Pfam" id="PF05708">
    <property type="entry name" value="Peptidase_C92"/>
    <property type="match status" value="1"/>
</dbReference>
<dbReference type="EMBL" id="FNXF01000004">
    <property type="protein sequence ID" value="SEH77465.1"/>
    <property type="molecule type" value="Genomic_DNA"/>
</dbReference>
<sequence length="323" mass="37432">MYIFEMNLLKPGDIILTSQVGAISKAVRLSTFSKFSHAILYVGDGSFIHSDGQGVHSNNIQRLLFDNKKHAEVCRVLDGNYVDQAIMFARSQIGTSYSVKEAVRTRNPLYRGEKLNRQFCSRLVAQSYEYAGLRLVNNSDYCTPKDLQQSLHTSIVDGCLRIAEDHEVEFARSDSPIQRQTDITNYILKAVRELTRSDIQSFENLDQFVIDNQAYDAEITNIVVKSGYLTMFDYELKKNPWRYNGQLFLSLDIDGAYKKERAEFELESAEKQAQLYSHNYLMCQNVRGRFPLRYFEMKMDLYKKLIDFMNKRIEAAKYVIKNT</sequence>
<reference evidence="2" key="1">
    <citation type="submission" date="2016-10" db="EMBL/GenBank/DDBJ databases">
        <authorList>
            <person name="Varghese N."/>
            <person name="Submissions S."/>
        </authorList>
    </citation>
    <scope>NUCLEOTIDE SEQUENCE [LARGE SCALE GENOMIC DNA]</scope>
    <source>
        <strain evidence="2">DSM 17616</strain>
    </source>
</reference>
<name>A0A1H6KP04_9GAMM</name>
<dbReference type="InterPro" id="IPR024453">
    <property type="entry name" value="Peptidase_C92"/>
</dbReference>
<dbReference type="STRING" id="173990.SAMN05660691_01310"/>